<comment type="caution">
    <text evidence="1">The sequence shown here is derived from an EMBL/GenBank/DDBJ whole genome shotgun (WGS) entry which is preliminary data.</text>
</comment>
<sequence length="108" mass="12401">MVSNDQSSWYLVAELLGWVDRRVEKKERKSLVVGEKKEKGGGRWGEEEEKGRWERWKERWTRREGGKGMMEGGGEEGKAVGVRVEKKRGLSVSTDFFTPVQPFGLVTQ</sequence>
<name>A0AAW2N8K2_SESRA</name>
<evidence type="ECO:0000313" key="1">
    <source>
        <dbReference type="EMBL" id="KAL0340307.1"/>
    </source>
</evidence>
<reference evidence="1" key="2">
    <citation type="journal article" date="2024" name="Plant">
        <title>Genomic evolution and insights into agronomic trait innovations of Sesamum species.</title>
        <authorList>
            <person name="Miao H."/>
            <person name="Wang L."/>
            <person name="Qu L."/>
            <person name="Liu H."/>
            <person name="Sun Y."/>
            <person name="Le M."/>
            <person name="Wang Q."/>
            <person name="Wei S."/>
            <person name="Zheng Y."/>
            <person name="Lin W."/>
            <person name="Duan Y."/>
            <person name="Cao H."/>
            <person name="Xiong S."/>
            <person name="Wang X."/>
            <person name="Wei L."/>
            <person name="Li C."/>
            <person name="Ma Q."/>
            <person name="Ju M."/>
            <person name="Zhao R."/>
            <person name="Li G."/>
            <person name="Mu C."/>
            <person name="Tian Q."/>
            <person name="Mei H."/>
            <person name="Zhang T."/>
            <person name="Gao T."/>
            <person name="Zhang H."/>
        </authorList>
    </citation>
    <scope>NUCLEOTIDE SEQUENCE</scope>
    <source>
        <strain evidence="1">G02</strain>
    </source>
</reference>
<organism evidence="1">
    <name type="scientific">Sesamum radiatum</name>
    <name type="common">Black benniseed</name>
    <dbReference type="NCBI Taxonomy" id="300843"/>
    <lineage>
        <taxon>Eukaryota</taxon>
        <taxon>Viridiplantae</taxon>
        <taxon>Streptophyta</taxon>
        <taxon>Embryophyta</taxon>
        <taxon>Tracheophyta</taxon>
        <taxon>Spermatophyta</taxon>
        <taxon>Magnoliopsida</taxon>
        <taxon>eudicotyledons</taxon>
        <taxon>Gunneridae</taxon>
        <taxon>Pentapetalae</taxon>
        <taxon>asterids</taxon>
        <taxon>lamiids</taxon>
        <taxon>Lamiales</taxon>
        <taxon>Pedaliaceae</taxon>
        <taxon>Sesamum</taxon>
    </lineage>
</organism>
<dbReference type="EMBL" id="JACGWJ010000020">
    <property type="protein sequence ID" value="KAL0340307.1"/>
    <property type="molecule type" value="Genomic_DNA"/>
</dbReference>
<accession>A0AAW2N8K2</accession>
<gene>
    <name evidence="1" type="ORF">Sradi_4547500</name>
</gene>
<proteinExistence type="predicted"/>
<dbReference type="AlphaFoldDB" id="A0AAW2N8K2"/>
<reference evidence="1" key="1">
    <citation type="submission" date="2020-06" db="EMBL/GenBank/DDBJ databases">
        <authorList>
            <person name="Li T."/>
            <person name="Hu X."/>
            <person name="Zhang T."/>
            <person name="Song X."/>
            <person name="Zhang H."/>
            <person name="Dai N."/>
            <person name="Sheng W."/>
            <person name="Hou X."/>
            <person name="Wei L."/>
        </authorList>
    </citation>
    <scope>NUCLEOTIDE SEQUENCE</scope>
    <source>
        <strain evidence="1">G02</strain>
        <tissue evidence="1">Leaf</tissue>
    </source>
</reference>
<protein>
    <submittedName>
        <fullName evidence="1">Uncharacterized protein</fullName>
    </submittedName>
</protein>